<evidence type="ECO:0000313" key="2">
    <source>
        <dbReference type="Proteomes" id="UP000051612"/>
    </source>
</evidence>
<reference evidence="1 2" key="1">
    <citation type="journal article" date="2015" name="Genome Announc.">
        <title>Expanding the biotechnology potential of lactobacilli through comparative genomics of 213 strains and associated genera.</title>
        <authorList>
            <person name="Sun Z."/>
            <person name="Harris H.M."/>
            <person name="McCann A."/>
            <person name="Guo C."/>
            <person name="Argimon S."/>
            <person name="Zhang W."/>
            <person name="Yang X."/>
            <person name="Jeffery I.B."/>
            <person name="Cooney J.C."/>
            <person name="Kagawa T.F."/>
            <person name="Liu W."/>
            <person name="Song Y."/>
            <person name="Salvetti E."/>
            <person name="Wrobel A."/>
            <person name="Rasinkangas P."/>
            <person name="Parkhill J."/>
            <person name="Rea M.C."/>
            <person name="O'Sullivan O."/>
            <person name="Ritari J."/>
            <person name="Douillard F.P."/>
            <person name="Paul Ross R."/>
            <person name="Yang R."/>
            <person name="Briner A.E."/>
            <person name="Felis G.E."/>
            <person name="de Vos W.M."/>
            <person name="Barrangou R."/>
            <person name="Klaenhammer T.R."/>
            <person name="Caufield P.W."/>
            <person name="Cui Y."/>
            <person name="Zhang H."/>
            <person name="O'Toole P.W."/>
        </authorList>
    </citation>
    <scope>NUCLEOTIDE SEQUENCE [LARGE SCALE GENOMIC DNA]</scope>
    <source>
        <strain evidence="1 2">DSM 20452</strain>
    </source>
</reference>
<dbReference type="SUPFAM" id="SSF51658">
    <property type="entry name" value="Xylose isomerase-like"/>
    <property type="match status" value="1"/>
</dbReference>
<dbReference type="AlphaFoldDB" id="A0A0R2BCR7"/>
<proteinExistence type="predicted"/>
<gene>
    <name evidence="1" type="ORF">FC48_GL000122</name>
</gene>
<name>A0A0R2BCR7_9LACO</name>
<evidence type="ECO:0000313" key="1">
    <source>
        <dbReference type="EMBL" id="KRM75588.1"/>
    </source>
</evidence>
<dbReference type="RefSeq" id="WP_056958977.1">
    <property type="nucleotide sequence ID" value="NZ_AYYN01000065.1"/>
</dbReference>
<dbReference type="PATRIC" id="fig|1423772.3.peg.135"/>
<protein>
    <recommendedName>
        <fullName evidence="3">Xylose isomerase-like TIM barrel domain-containing protein</fullName>
    </recommendedName>
</protein>
<dbReference type="EMBL" id="AYYN01000065">
    <property type="protein sequence ID" value="KRM75588.1"/>
    <property type="molecule type" value="Genomic_DNA"/>
</dbReference>
<dbReference type="Gene3D" id="3.20.20.150">
    <property type="entry name" value="Divalent-metal-dependent TIM barrel enzymes"/>
    <property type="match status" value="1"/>
</dbReference>
<dbReference type="InterPro" id="IPR036237">
    <property type="entry name" value="Xyl_isomerase-like_sf"/>
</dbReference>
<organism evidence="1 2">
    <name type="scientific">Ligilactobacillus murinus DSM 20452 = NBRC 14221</name>
    <dbReference type="NCBI Taxonomy" id="1423772"/>
    <lineage>
        <taxon>Bacteria</taxon>
        <taxon>Bacillati</taxon>
        <taxon>Bacillota</taxon>
        <taxon>Bacilli</taxon>
        <taxon>Lactobacillales</taxon>
        <taxon>Lactobacillaceae</taxon>
        <taxon>Ligilactobacillus</taxon>
    </lineage>
</organism>
<accession>A0A0R2BCR7</accession>
<sequence>MQVSLNTAVFLPQLERSKSQLACLLDVDAWPIDNIEVRGEFFAPATKVWELEQIAKLCQKNNWGLYYSVPEELFLGDHFAPKLEQQLALAEKIGIKNLKYSLGHIDLLFSDAKLKRLHDLLANSPINVTIENQPNVNGKLSAITQELTFDRSEKLSLGYTFDSGNWYWINEDPTKAFLALCDQISVFHLKDIHAKQTVLLGKGDTDWQPMLKSLKTDVPVFLEYGTADLDELASQVQLVNRLLEN</sequence>
<dbReference type="Proteomes" id="UP000051612">
    <property type="component" value="Unassembled WGS sequence"/>
</dbReference>
<comment type="caution">
    <text evidence="1">The sequence shown here is derived from an EMBL/GenBank/DDBJ whole genome shotgun (WGS) entry which is preliminary data.</text>
</comment>
<evidence type="ECO:0008006" key="3">
    <source>
        <dbReference type="Google" id="ProtNLM"/>
    </source>
</evidence>